<evidence type="ECO:0000256" key="4">
    <source>
        <dbReference type="ARBA" id="ARBA00023136"/>
    </source>
</evidence>
<evidence type="ECO:0000256" key="2">
    <source>
        <dbReference type="ARBA" id="ARBA00006275"/>
    </source>
</evidence>
<evidence type="ECO:0000256" key="3">
    <source>
        <dbReference type="ARBA" id="ARBA00022729"/>
    </source>
</evidence>
<dbReference type="Proteomes" id="UP000223913">
    <property type="component" value="Unassembled WGS sequence"/>
</dbReference>
<keyword evidence="10" id="KW-1185">Reference proteome</keyword>
<feature type="signal peptide" evidence="6">
    <location>
        <begin position="1"/>
        <end position="22"/>
    </location>
</feature>
<dbReference type="InterPro" id="IPR011990">
    <property type="entry name" value="TPR-like_helical_dom_sf"/>
</dbReference>
<keyword evidence="5" id="KW-0998">Cell outer membrane</keyword>
<evidence type="ECO:0000256" key="5">
    <source>
        <dbReference type="ARBA" id="ARBA00023237"/>
    </source>
</evidence>
<proteinExistence type="inferred from homology"/>
<reference evidence="9 10" key="1">
    <citation type="submission" date="2017-10" db="EMBL/GenBank/DDBJ databases">
        <title>The draft genome sequence of Lewinella nigricans NBRC 102662.</title>
        <authorList>
            <person name="Wang K."/>
        </authorList>
    </citation>
    <scope>NUCLEOTIDE SEQUENCE [LARGE SCALE GENOMIC DNA]</scope>
    <source>
        <strain evidence="9 10">NBRC 102662</strain>
    </source>
</reference>
<dbReference type="InterPro" id="IPR012944">
    <property type="entry name" value="SusD_RagB_dom"/>
</dbReference>
<evidence type="ECO:0000259" key="7">
    <source>
        <dbReference type="Pfam" id="PF07980"/>
    </source>
</evidence>
<evidence type="ECO:0000313" key="9">
    <source>
        <dbReference type="EMBL" id="PHN07694.1"/>
    </source>
</evidence>
<dbReference type="Pfam" id="PF07980">
    <property type="entry name" value="SusD_RagB"/>
    <property type="match status" value="1"/>
</dbReference>
<dbReference type="SUPFAM" id="SSF48452">
    <property type="entry name" value="TPR-like"/>
    <property type="match status" value="1"/>
</dbReference>
<name>A0A2D0NGQ8_FLAN2</name>
<comment type="subcellular location">
    <subcellularLocation>
        <location evidence="1">Cell outer membrane</location>
    </subcellularLocation>
</comment>
<comment type="similarity">
    <text evidence="2">Belongs to the SusD family.</text>
</comment>
<evidence type="ECO:0000259" key="8">
    <source>
        <dbReference type="Pfam" id="PF14322"/>
    </source>
</evidence>
<feature type="domain" description="RagB/SusD" evidence="7">
    <location>
        <begin position="346"/>
        <end position="492"/>
    </location>
</feature>
<dbReference type="Pfam" id="PF14322">
    <property type="entry name" value="SusD-like_3"/>
    <property type="match status" value="1"/>
</dbReference>
<evidence type="ECO:0000256" key="1">
    <source>
        <dbReference type="ARBA" id="ARBA00004442"/>
    </source>
</evidence>
<dbReference type="RefSeq" id="WP_099149140.1">
    <property type="nucleotide sequence ID" value="NZ_PDUD01000009.1"/>
</dbReference>
<feature type="domain" description="SusD-like N-terminal" evidence="8">
    <location>
        <begin position="90"/>
        <end position="216"/>
    </location>
</feature>
<dbReference type="OrthoDB" id="5694214at2"/>
<dbReference type="Gene3D" id="1.25.40.390">
    <property type="match status" value="1"/>
</dbReference>
<protein>
    <recommendedName>
        <fullName evidence="11">RagB/SusD family nutrient uptake outer membrane protein</fullName>
    </recommendedName>
</protein>
<dbReference type="InterPro" id="IPR033985">
    <property type="entry name" value="SusD-like_N"/>
</dbReference>
<feature type="chain" id="PRO_5012022548" description="RagB/SusD family nutrient uptake outer membrane protein" evidence="6">
    <location>
        <begin position="23"/>
        <end position="493"/>
    </location>
</feature>
<evidence type="ECO:0000313" key="10">
    <source>
        <dbReference type="Proteomes" id="UP000223913"/>
    </source>
</evidence>
<dbReference type="CDD" id="cd08977">
    <property type="entry name" value="SusD"/>
    <property type="match status" value="1"/>
</dbReference>
<sequence length="493" mass="55285">MNRVFKYSFLLLCLLVVLPSCKDILTEEPTSFLTPGTFPANEKDAIAATNAAYSRLYGSIISFYYAFTPSDVSFQGRHNTRPVSYFTNLTSLNGDAVVMWQQNYQGIARANTVIELVPEVEMNTELRARLVAEAKFLRAFYYFELVRVYGGVPIIDRVLSGPDELIGVTRNSVEEVYALIEQDLNDAMGGLPDEYPDSDKGRATRWAAASMLAKVHMTQQDFRSADDILQQIISSGQFGLAADYESLFGEQAEHQLLPDKDGNLVNENVFDIQWKQDERGDFIQNWVGSRDVEVGGTTAIGGGWENMLPTQDFLLMFEEGDKRKAISYVTELDGNVLESPRTPGAGPITGKYLNRSGAPPKNNNGGQNTYLFRYSDILLLRAETENELNGPSGAYAFINQVRDRAGLPALESLDQEGMRLAIRKERATELSFEGHRKWDLLRWGIFVPTIRNTIEPAMEIPRNNIQEFHVLMPVPQREIDISNGSITQNPGYE</sequence>
<keyword evidence="4" id="KW-0472">Membrane</keyword>
<dbReference type="EMBL" id="PDUD01000009">
    <property type="protein sequence ID" value="PHN07694.1"/>
    <property type="molecule type" value="Genomic_DNA"/>
</dbReference>
<dbReference type="GO" id="GO:0009279">
    <property type="term" value="C:cell outer membrane"/>
    <property type="evidence" value="ECO:0007669"/>
    <property type="project" value="UniProtKB-SubCell"/>
</dbReference>
<organism evidence="9 10">
    <name type="scientific">Flavilitoribacter nigricans (strain ATCC 23147 / DSM 23189 / NBRC 102662 / NCIMB 1420 / SS-2)</name>
    <name type="common">Lewinella nigricans</name>
    <dbReference type="NCBI Taxonomy" id="1122177"/>
    <lineage>
        <taxon>Bacteria</taxon>
        <taxon>Pseudomonadati</taxon>
        <taxon>Bacteroidota</taxon>
        <taxon>Saprospiria</taxon>
        <taxon>Saprospirales</taxon>
        <taxon>Lewinellaceae</taxon>
        <taxon>Flavilitoribacter</taxon>
    </lineage>
</organism>
<evidence type="ECO:0008006" key="11">
    <source>
        <dbReference type="Google" id="ProtNLM"/>
    </source>
</evidence>
<comment type="caution">
    <text evidence="9">The sequence shown here is derived from an EMBL/GenBank/DDBJ whole genome shotgun (WGS) entry which is preliminary data.</text>
</comment>
<evidence type="ECO:0000256" key="6">
    <source>
        <dbReference type="SAM" id="SignalP"/>
    </source>
</evidence>
<accession>A0A2D0NGQ8</accession>
<dbReference type="AlphaFoldDB" id="A0A2D0NGQ8"/>
<keyword evidence="3 6" id="KW-0732">Signal</keyword>
<gene>
    <name evidence="9" type="ORF">CRP01_06230</name>
</gene>